<accession>A0A078MJE5</accession>
<protein>
    <submittedName>
        <fullName evidence="2">Putative neutral zinc metallopeptidase</fullName>
    </submittedName>
</protein>
<dbReference type="EMBL" id="LN483076">
    <property type="protein sequence ID" value="CEA04836.1"/>
    <property type="molecule type" value="Genomic_DNA"/>
</dbReference>
<name>A0A078MJE5_9BACL</name>
<reference evidence="2" key="1">
    <citation type="submission" date="2014-07" db="EMBL/GenBank/DDBJ databases">
        <authorList>
            <person name="Urmite Genomes Urmite Genomes"/>
        </authorList>
    </citation>
    <scope>NUCLEOTIDE SEQUENCE</scope>
    <source>
        <strain evidence="2">13S34_air</strain>
    </source>
</reference>
<proteinExistence type="predicted"/>
<dbReference type="Pfam" id="PF04298">
    <property type="entry name" value="Zn_peptidase_2"/>
    <property type="match status" value="1"/>
</dbReference>
<feature type="transmembrane region" description="Helical" evidence="1">
    <location>
        <begin position="6"/>
        <end position="22"/>
    </location>
</feature>
<dbReference type="InterPro" id="IPR007395">
    <property type="entry name" value="Zn_peptidase_2"/>
</dbReference>
<dbReference type="PANTHER" id="PTHR36434">
    <property type="entry name" value="MEMBRANE PROTEASE YUGP-RELATED"/>
    <property type="match status" value="1"/>
</dbReference>
<feature type="transmembrane region" description="Helical" evidence="1">
    <location>
        <begin position="145"/>
        <end position="166"/>
    </location>
</feature>
<dbReference type="HOGENOM" id="CLU_084406_0_0_9"/>
<feature type="transmembrane region" description="Helical" evidence="1">
    <location>
        <begin position="195"/>
        <end position="221"/>
    </location>
</feature>
<sequence>MGIGLYIVYFIVILALPMYAQFKVKSTYRKFSDVHAQSGMTGAEVARKILDDNGLYDVRVVPNQGFLSDHYNPATKTVALSESNYYETSIAGNAVAAHEVGHAIQHAEAYSFLTVRSKLVPVANISSSASWIFVMIGLFANLPGLLLAGIGLLAAGVLFQVVTLPVEFDASKRAMNQLVATGILRNNEERSARKVLNAAAMTYVAATLVAVMELARLLLIYSGMRSDD</sequence>
<keyword evidence="1" id="KW-0812">Transmembrane</keyword>
<keyword evidence="1" id="KW-1133">Transmembrane helix</keyword>
<dbReference type="PATRIC" id="fig|1461583.4.peg.2087"/>
<dbReference type="AlphaFoldDB" id="A0A078MJE5"/>
<organism evidence="2">
    <name type="scientific">Metalysinibacillus saudimassiliensis</name>
    <dbReference type="NCBI Taxonomy" id="1461583"/>
    <lineage>
        <taxon>Bacteria</taxon>
        <taxon>Bacillati</taxon>
        <taxon>Bacillota</taxon>
        <taxon>Bacilli</taxon>
        <taxon>Bacillales</taxon>
        <taxon>Caryophanaceae</taxon>
        <taxon>Metalysinibacillus</taxon>
    </lineage>
</organism>
<feature type="transmembrane region" description="Helical" evidence="1">
    <location>
        <begin position="119"/>
        <end position="139"/>
    </location>
</feature>
<dbReference type="PANTHER" id="PTHR36434:SF1">
    <property type="entry name" value="MEMBRANE PROTEASE YUGP-RELATED"/>
    <property type="match status" value="1"/>
</dbReference>
<evidence type="ECO:0000313" key="2">
    <source>
        <dbReference type="EMBL" id="CEA04836.1"/>
    </source>
</evidence>
<evidence type="ECO:0000256" key="1">
    <source>
        <dbReference type="SAM" id="Phobius"/>
    </source>
</evidence>
<keyword evidence="1" id="KW-0472">Membrane</keyword>
<gene>
    <name evidence="2" type="ORF">BN1050_02168</name>
</gene>